<organism evidence="5 6">
    <name type="scientific">Litchfieldella qijiaojingensis</name>
    <dbReference type="NCBI Taxonomy" id="980347"/>
    <lineage>
        <taxon>Bacteria</taxon>
        <taxon>Pseudomonadati</taxon>
        <taxon>Pseudomonadota</taxon>
        <taxon>Gammaproteobacteria</taxon>
        <taxon>Oceanospirillales</taxon>
        <taxon>Halomonadaceae</taxon>
        <taxon>Litchfieldella</taxon>
    </lineage>
</organism>
<dbReference type="PIRSF" id="PIRSF005211">
    <property type="entry name" value="Ab_hydro_YheT"/>
    <property type="match status" value="1"/>
</dbReference>
<sequence>MSRTIVPADFRAPRGLGNRHVQTLLPRLLPKPRLARDTEILNLPDGDFVELAWVRPAPLRNDAPLFLLFHGLEGSFDSPYARSLLAMASRHGWRAVLMHFRGCGQAPNRLPRAYHSGDTADAYWLIGQLAQRYPHAIKVAVGVSLGANMLVKLVAEQGGDGLDLAGAIAISAPLDLAASADALNSGFSRFYQRRLLKSLKRKVAAKMAKGPLPIALSPHQLKELDSFWAYDNEVTAPLHGFCSASDYYQRASAGRLIGEIELPTLILHAADDPFMSGDLFDRLPTPSDAVRVEISRQGGHVGFMNFHRGRLRSWLVRRVARQLKDWATLSPSSDWLRAVPISRSDN</sequence>
<evidence type="ECO:0000313" key="6">
    <source>
        <dbReference type="Proteomes" id="UP000653056"/>
    </source>
</evidence>
<protein>
    <submittedName>
        <fullName evidence="5">Hydrolase</fullName>
    </submittedName>
</protein>
<comment type="similarity">
    <text evidence="1">Belongs to the AB hydrolase superfamily. AB hydrolase 4 family.</text>
</comment>
<evidence type="ECO:0000256" key="3">
    <source>
        <dbReference type="ARBA" id="ARBA00022801"/>
    </source>
</evidence>
<evidence type="ECO:0000259" key="4">
    <source>
        <dbReference type="Pfam" id="PF00561"/>
    </source>
</evidence>
<dbReference type="PANTHER" id="PTHR10794:SF94">
    <property type="entry name" value="ESTERASE YHET-RELATED"/>
    <property type="match status" value="1"/>
</dbReference>
<dbReference type="InterPro" id="IPR000952">
    <property type="entry name" value="AB_hydrolase_4_CS"/>
</dbReference>
<name>A0ABQ2YDT1_9GAMM</name>
<evidence type="ECO:0000256" key="1">
    <source>
        <dbReference type="ARBA" id="ARBA00010884"/>
    </source>
</evidence>
<keyword evidence="6" id="KW-1185">Reference proteome</keyword>
<dbReference type="Proteomes" id="UP000653056">
    <property type="component" value="Unassembled WGS sequence"/>
</dbReference>
<dbReference type="InterPro" id="IPR050960">
    <property type="entry name" value="AB_hydrolase_4_sf"/>
</dbReference>
<dbReference type="Pfam" id="PF00561">
    <property type="entry name" value="Abhydrolase_1"/>
    <property type="match status" value="1"/>
</dbReference>
<dbReference type="InterPro" id="IPR000073">
    <property type="entry name" value="AB_hydrolase_1"/>
</dbReference>
<reference evidence="6" key="1">
    <citation type="journal article" date="2019" name="Int. J. Syst. Evol. Microbiol.">
        <title>The Global Catalogue of Microorganisms (GCM) 10K type strain sequencing project: providing services to taxonomists for standard genome sequencing and annotation.</title>
        <authorList>
            <consortium name="The Broad Institute Genomics Platform"/>
            <consortium name="The Broad Institute Genome Sequencing Center for Infectious Disease"/>
            <person name="Wu L."/>
            <person name="Ma J."/>
        </authorList>
    </citation>
    <scope>NUCLEOTIDE SEQUENCE [LARGE SCALE GENOMIC DNA]</scope>
    <source>
        <strain evidence="6">KCTC 22228</strain>
    </source>
</reference>
<evidence type="ECO:0000313" key="5">
    <source>
        <dbReference type="EMBL" id="GGX79118.1"/>
    </source>
</evidence>
<evidence type="ECO:0000256" key="2">
    <source>
        <dbReference type="ARBA" id="ARBA00022487"/>
    </source>
</evidence>
<dbReference type="Gene3D" id="3.40.50.1820">
    <property type="entry name" value="alpha/beta hydrolase"/>
    <property type="match status" value="1"/>
</dbReference>
<keyword evidence="3 5" id="KW-0378">Hydrolase</keyword>
<dbReference type="PROSITE" id="PS01133">
    <property type="entry name" value="UPF0017"/>
    <property type="match status" value="1"/>
</dbReference>
<dbReference type="InterPro" id="IPR012020">
    <property type="entry name" value="ABHD4"/>
</dbReference>
<gene>
    <name evidence="5" type="primary">yheT</name>
    <name evidence="5" type="ORF">GCM10007160_02980</name>
</gene>
<proteinExistence type="inferred from homology"/>
<accession>A0ABQ2YDT1</accession>
<dbReference type="EMBL" id="BMXS01000001">
    <property type="protein sequence ID" value="GGX79118.1"/>
    <property type="molecule type" value="Genomic_DNA"/>
</dbReference>
<dbReference type="NCBIfam" id="NF008218">
    <property type="entry name" value="PRK10985.1"/>
    <property type="match status" value="1"/>
</dbReference>
<dbReference type="GO" id="GO:0016787">
    <property type="term" value="F:hydrolase activity"/>
    <property type="evidence" value="ECO:0007669"/>
    <property type="project" value="UniProtKB-KW"/>
</dbReference>
<dbReference type="PANTHER" id="PTHR10794">
    <property type="entry name" value="ABHYDROLASE DOMAIN-CONTAINING PROTEIN"/>
    <property type="match status" value="1"/>
</dbReference>
<dbReference type="RefSeq" id="WP_189465347.1">
    <property type="nucleotide sequence ID" value="NZ_BMXS01000001.1"/>
</dbReference>
<dbReference type="SUPFAM" id="SSF53474">
    <property type="entry name" value="alpha/beta-Hydrolases"/>
    <property type="match status" value="1"/>
</dbReference>
<dbReference type="InterPro" id="IPR029058">
    <property type="entry name" value="AB_hydrolase_fold"/>
</dbReference>
<keyword evidence="2" id="KW-0719">Serine esterase</keyword>
<feature type="domain" description="AB hydrolase-1" evidence="4">
    <location>
        <begin position="64"/>
        <end position="304"/>
    </location>
</feature>
<comment type="caution">
    <text evidence="5">The sequence shown here is derived from an EMBL/GenBank/DDBJ whole genome shotgun (WGS) entry which is preliminary data.</text>
</comment>